<dbReference type="InterPro" id="IPR011010">
    <property type="entry name" value="DNA_brk_join_enz"/>
</dbReference>
<evidence type="ECO:0000313" key="2">
    <source>
        <dbReference type="EMBL" id="MDB1122650.1"/>
    </source>
</evidence>
<organism evidence="2 3">
    <name type="scientific">Vibrio algarum</name>
    <dbReference type="NCBI Taxonomy" id="3020714"/>
    <lineage>
        <taxon>Bacteria</taxon>
        <taxon>Pseudomonadati</taxon>
        <taxon>Pseudomonadota</taxon>
        <taxon>Gammaproteobacteria</taxon>
        <taxon>Vibrionales</taxon>
        <taxon>Vibrionaceae</taxon>
        <taxon>Vibrio</taxon>
    </lineage>
</organism>
<evidence type="ECO:0000256" key="1">
    <source>
        <dbReference type="ARBA" id="ARBA00023172"/>
    </source>
</evidence>
<keyword evidence="3" id="KW-1185">Reference proteome</keyword>
<dbReference type="EMBL" id="JAQLOI010000001">
    <property type="protein sequence ID" value="MDB1122650.1"/>
    <property type="molecule type" value="Genomic_DNA"/>
</dbReference>
<dbReference type="RefSeq" id="WP_272132564.1">
    <property type="nucleotide sequence ID" value="NZ_JAQLOI010000001.1"/>
</dbReference>
<evidence type="ECO:0000313" key="3">
    <source>
        <dbReference type="Proteomes" id="UP001210678"/>
    </source>
</evidence>
<gene>
    <name evidence="2" type="ORF">PGX00_02525</name>
</gene>
<dbReference type="Proteomes" id="UP001210678">
    <property type="component" value="Unassembled WGS sequence"/>
</dbReference>
<dbReference type="SUPFAM" id="SSF56349">
    <property type="entry name" value="DNA breaking-rejoining enzymes"/>
    <property type="match status" value="1"/>
</dbReference>
<protein>
    <recommendedName>
        <fullName evidence="4">Integrase</fullName>
    </recommendedName>
</protein>
<dbReference type="Gene3D" id="1.10.443.10">
    <property type="entry name" value="Intergrase catalytic core"/>
    <property type="match status" value="1"/>
</dbReference>
<sequence>MKNATSNRVVPIHNKLLQSDFLDYVEQRKQQGAIQLFDLISRGDDLDWLKGYRDAFGDVLDACHFKAGQRPTAYSFRHTVVDELQKAGIDEQVVKTVGMNKQYY</sequence>
<name>A0ABT4YMI1_9VIBR</name>
<reference evidence="2 3" key="1">
    <citation type="submission" date="2023-01" db="EMBL/GenBank/DDBJ databases">
        <title>Vibrio sp. KJ40-1 sp.nov, isolated from marine algae.</title>
        <authorList>
            <person name="Butt M."/>
            <person name="Kim J.M.J."/>
            <person name="Jeon C.O.C."/>
        </authorList>
    </citation>
    <scope>NUCLEOTIDE SEQUENCE [LARGE SCALE GENOMIC DNA]</scope>
    <source>
        <strain evidence="2 3">KJ40-1</strain>
    </source>
</reference>
<evidence type="ECO:0008006" key="4">
    <source>
        <dbReference type="Google" id="ProtNLM"/>
    </source>
</evidence>
<accession>A0ABT4YMI1</accession>
<proteinExistence type="predicted"/>
<dbReference type="InterPro" id="IPR013762">
    <property type="entry name" value="Integrase-like_cat_sf"/>
</dbReference>
<comment type="caution">
    <text evidence="2">The sequence shown here is derived from an EMBL/GenBank/DDBJ whole genome shotgun (WGS) entry which is preliminary data.</text>
</comment>
<keyword evidence="1" id="KW-0233">DNA recombination</keyword>